<dbReference type="InterPro" id="IPR006938">
    <property type="entry name" value="DUF624"/>
</dbReference>
<name>A0A6G7Y970_9ACTN</name>
<feature type="transmembrane region" description="Helical" evidence="2">
    <location>
        <begin position="172"/>
        <end position="194"/>
    </location>
</feature>
<evidence type="ECO:0000313" key="4">
    <source>
        <dbReference type="Proteomes" id="UP000501058"/>
    </source>
</evidence>
<organism evidence="3 4">
    <name type="scientific">Propioniciclava coleopterorum</name>
    <dbReference type="NCBI Taxonomy" id="2714937"/>
    <lineage>
        <taxon>Bacteria</taxon>
        <taxon>Bacillati</taxon>
        <taxon>Actinomycetota</taxon>
        <taxon>Actinomycetes</taxon>
        <taxon>Propionibacteriales</taxon>
        <taxon>Propionibacteriaceae</taxon>
        <taxon>Propioniciclava</taxon>
    </lineage>
</organism>
<feature type="transmembrane region" description="Helical" evidence="2">
    <location>
        <begin position="79"/>
        <end position="99"/>
    </location>
</feature>
<reference evidence="3 4" key="1">
    <citation type="submission" date="2020-03" db="EMBL/GenBank/DDBJ databases">
        <title>Propioniciclava sp. nov., isolated from Hydrophilus acuminatus.</title>
        <authorList>
            <person name="Hyun D.-W."/>
            <person name="Bae J.-W."/>
        </authorList>
    </citation>
    <scope>NUCLEOTIDE SEQUENCE [LARGE SCALE GENOMIC DNA]</scope>
    <source>
        <strain evidence="3 4">HDW11</strain>
    </source>
</reference>
<keyword evidence="2" id="KW-1133">Transmembrane helix</keyword>
<keyword evidence="2" id="KW-0472">Membrane</keyword>
<evidence type="ECO:0000256" key="2">
    <source>
        <dbReference type="SAM" id="Phobius"/>
    </source>
</evidence>
<dbReference type="KEGG" id="prv:G7070_14080"/>
<feature type="transmembrane region" description="Helical" evidence="2">
    <location>
        <begin position="105"/>
        <end position="125"/>
    </location>
</feature>
<proteinExistence type="predicted"/>
<dbReference type="Pfam" id="PF04854">
    <property type="entry name" value="DUF624"/>
    <property type="match status" value="1"/>
</dbReference>
<evidence type="ECO:0000256" key="1">
    <source>
        <dbReference type="SAM" id="MobiDB-lite"/>
    </source>
</evidence>
<accession>A0A6G7Y970</accession>
<keyword evidence="2" id="KW-0812">Transmembrane</keyword>
<dbReference type="AlphaFoldDB" id="A0A6G7Y970"/>
<feature type="transmembrane region" description="Helical" evidence="2">
    <location>
        <begin position="20"/>
        <end position="47"/>
    </location>
</feature>
<feature type="region of interest" description="Disordered" evidence="1">
    <location>
        <begin position="210"/>
        <end position="232"/>
    </location>
</feature>
<dbReference type="EMBL" id="CP049865">
    <property type="protein sequence ID" value="QIK73181.1"/>
    <property type="molecule type" value="Genomic_DNA"/>
</dbReference>
<dbReference type="RefSeq" id="WP_166234252.1">
    <property type="nucleotide sequence ID" value="NZ_CP049865.1"/>
</dbReference>
<sequence length="232" mass="25214">MFSFEAFQRFENWMRAIYRLIGLNLLWTATTVLGLVVVGVGPASYALARYLDRWVRHGETPPLLPTWIGFLRERPGRSAGVGALLLAVGAVVVTNIFLVPNWYVQFVNVLALAVLGILTAYVFPLMGATRFEKLPQLFAGALLIGLGSLHWTILGATGSALVLWLMWQVAPLLAGVFGVAVPALAVALVTRVAFRDLRTTPDGAAVLPQSRRRTRAAIQPPTTQPTTKGLAR</sequence>
<gene>
    <name evidence="3" type="ORF">G7070_14080</name>
</gene>
<feature type="compositionally biased region" description="Low complexity" evidence="1">
    <location>
        <begin position="219"/>
        <end position="232"/>
    </location>
</feature>
<protein>
    <submittedName>
        <fullName evidence="3">DUF624 domain-containing protein</fullName>
    </submittedName>
</protein>
<feature type="transmembrane region" description="Helical" evidence="2">
    <location>
        <begin position="137"/>
        <end position="166"/>
    </location>
</feature>
<keyword evidence="4" id="KW-1185">Reference proteome</keyword>
<dbReference type="Proteomes" id="UP000501058">
    <property type="component" value="Chromosome"/>
</dbReference>
<evidence type="ECO:0000313" key="3">
    <source>
        <dbReference type="EMBL" id="QIK73181.1"/>
    </source>
</evidence>